<dbReference type="NCBIfam" id="TIGR03801">
    <property type="entry name" value="asp_4_decarbox"/>
    <property type="match status" value="1"/>
</dbReference>
<dbReference type="InterPro" id="IPR015421">
    <property type="entry name" value="PyrdxlP-dep_Trfase_major"/>
</dbReference>
<evidence type="ECO:0000313" key="11">
    <source>
        <dbReference type="EMBL" id="SUE40372.1"/>
    </source>
</evidence>
<evidence type="ECO:0000259" key="9">
    <source>
        <dbReference type="Pfam" id="PF00155"/>
    </source>
</evidence>
<keyword evidence="4 7" id="KW-0808">Transferase</keyword>
<dbReference type="GO" id="GO:0006531">
    <property type="term" value="P:aspartate metabolic process"/>
    <property type="evidence" value="ECO:0007669"/>
    <property type="project" value="UniProtKB-UniRule"/>
</dbReference>
<keyword evidence="5" id="KW-0663">Pyridoxal phosphate</keyword>
<organism evidence="10 12">
    <name type="scientific">Roseomonas mucosa</name>
    <dbReference type="NCBI Taxonomy" id="207340"/>
    <lineage>
        <taxon>Bacteria</taxon>
        <taxon>Pseudomonadati</taxon>
        <taxon>Pseudomonadota</taxon>
        <taxon>Alphaproteobacteria</taxon>
        <taxon>Acetobacterales</taxon>
        <taxon>Roseomonadaceae</taxon>
        <taxon>Roseomonas</taxon>
    </lineage>
</organism>
<dbReference type="EC" id="2.6.1.-" evidence="7"/>
<proteinExistence type="inferred from homology"/>
<dbReference type="Gene3D" id="1.10.20.110">
    <property type="match status" value="1"/>
</dbReference>
<dbReference type="RefSeq" id="WP_019460827.1">
    <property type="nucleotide sequence ID" value="NZ_AP031462.1"/>
</dbReference>
<dbReference type="InterPro" id="IPR022518">
    <property type="entry name" value="Aspartate_4-decarboxylase"/>
</dbReference>
<dbReference type="GO" id="GO:0047688">
    <property type="term" value="F:aspartate 4-decarboxylase activity"/>
    <property type="evidence" value="ECO:0007669"/>
    <property type="project" value="UniProtKB-UniRule"/>
</dbReference>
<comment type="cofactor">
    <cofactor evidence="1 7">
        <name>pyridoxal 5'-phosphate</name>
        <dbReference type="ChEBI" id="CHEBI:597326"/>
    </cofactor>
</comment>
<keyword evidence="12" id="KW-1185">Reference proteome</keyword>
<dbReference type="STRING" id="207340.APZ41_012125"/>
<comment type="similarity">
    <text evidence="2 7">Belongs to the class-I pyridoxal-phosphate-dependent aminotransferase family.</text>
</comment>
<feature type="compositionally biased region" description="Basic and acidic residues" evidence="8">
    <location>
        <begin position="548"/>
        <end position="558"/>
    </location>
</feature>
<dbReference type="PROSITE" id="PS00105">
    <property type="entry name" value="AA_TRANSFER_CLASS_1"/>
    <property type="match status" value="1"/>
</dbReference>
<reference evidence="11 13" key="2">
    <citation type="submission" date="2018-06" db="EMBL/GenBank/DDBJ databases">
        <authorList>
            <consortium name="Pathogen Informatics"/>
            <person name="Doyle S."/>
        </authorList>
    </citation>
    <scope>NUCLEOTIDE SEQUENCE [LARGE SCALE GENOMIC DNA]</scope>
    <source>
        <strain evidence="11 13">NCTC13291</strain>
    </source>
</reference>
<evidence type="ECO:0000313" key="12">
    <source>
        <dbReference type="Proteomes" id="UP000054844"/>
    </source>
</evidence>
<dbReference type="PANTHER" id="PTHR46383">
    <property type="entry name" value="ASPARTATE AMINOTRANSFERASE"/>
    <property type="match status" value="1"/>
</dbReference>
<dbReference type="InterPro" id="IPR004839">
    <property type="entry name" value="Aminotransferase_I/II_large"/>
</dbReference>
<dbReference type="NCBIfam" id="NF006755">
    <property type="entry name" value="PRK09275.1"/>
    <property type="match status" value="1"/>
</dbReference>
<evidence type="ECO:0000256" key="6">
    <source>
        <dbReference type="ARBA" id="ARBA00049185"/>
    </source>
</evidence>
<feature type="region of interest" description="Disordered" evidence="8">
    <location>
        <begin position="529"/>
        <end position="572"/>
    </location>
</feature>
<dbReference type="CDD" id="cd00609">
    <property type="entry name" value="AAT_like"/>
    <property type="match status" value="1"/>
</dbReference>
<dbReference type="AlphaFoldDB" id="A0A1S8D4P2"/>
<accession>A0A1S8D4P2</accession>
<evidence type="ECO:0000256" key="1">
    <source>
        <dbReference type="ARBA" id="ARBA00001933"/>
    </source>
</evidence>
<dbReference type="Gene3D" id="3.90.1150.10">
    <property type="entry name" value="Aspartate Aminotransferase, domain 1"/>
    <property type="match status" value="1"/>
</dbReference>
<dbReference type="InterPro" id="IPR015422">
    <property type="entry name" value="PyrdxlP-dep_Trfase_small"/>
</dbReference>
<evidence type="ECO:0000313" key="10">
    <source>
        <dbReference type="EMBL" id="ONH82919.1"/>
    </source>
</evidence>
<dbReference type="Pfam" id="PF00155">
    <property type="entry name" value="Aminotran_1_2"/>
    <property type="match status" value="1"/>
</dbReference>
<dbReference type="InterPro" id="IPR004838">
    <property type="entry name" value="NHTrfase_class1_PyrdxlP-BS"/>
</dbReference>
<evidence type="ECO:0000256" key="8">
    <source>
        <dbReference type="SAM" id="MobiDB-lite"/>
    </source>
</evidence>
<comment type="catalytic activity">
    <reaction evidence="6">
        <text>L-aspartate + 2-oxoglutarate = oxaloacetate + L-glutamate</text>
        <dbReference type="Rhea" id="RHEA:21824"/>
        <dbReference type="ChEBI" id="CHEBI:16452"/>
        <dbReference type="ChEBI" id="CHEBI:16810"/>
        <dbReference type="ChEBI" id="CHEBI:29985"/>
        <dbReference type="ChEBI" id="CHEBI:29991"/>
        <dbReference type="EC" id="2.6.1.1"/>
    </reaction>
</comment>
<keyword evidence="3 7" id="KW-0032">Aminotransferase</keyword>
<dbReference type="SUPFAM" id="SSF53383">
    <property type="entry name" value="PLP-dependent transferases"/>
    <property type="match status" value="1"/>
</dbReference>
<dbReference type="InterPro" id="IPR015424">
    <property type="entry name" value="PyrdxlP-dep_Trfase"/>
</dbReference>
<dbReference type="PANTHER" id="PTHR46383:SF1">
    <property type="entry name" value="ASPARTATE AMINOTRANSFERASE"/>
    <property type="match status" value="1"/>
</dbReference>
<dbReference type="GO" id="GO:0004069">
    <property type="term" value="F:L-aspartate:2-oxoglutarate aminotransferase activity"/>
    <property type="evidence" value="ECO:0007669"/>
    <property type="project" value="UniProtKB-EC"/>
</dbReference>
<sequence>MTEIDYARLAQLSPFELKDTLISLASSQASRTMLNAGRGNPNFLATLPRRAFFALGRFAVEESEMSFSYMPEGVGGLPHLDGITGRFESFVARHRDDPGAAFLRRAVSYVRDQIGLPEAEFVHEITEAILGCEYPVPPRMLKLTEKVVREYIVKEMVGGLLSSADVDLFAVEGGTAAMTYIFNSLRENRLIAPGDKVAIGMPVFTPYIEIPELSDYRLVEVPVNADPEMGWQFPQAELDKLADPAVKVFFVTNPSNPPSVKIDAKGLEAIAAIVSEKRPDLIILTDDVYGTFADDFESLFARCPRNTALVYSFSKYFGATGWRLGVIAMHRDNVLDRALASLPEEDRKALDERYRSLTPDPRNLAFLDRLVADSRSVALNHTAGLSTPQQVQMLLFSLFALMDGKDSYKAALKKVIRSRKKALYRELGVPIDDDANSVDYYTLIDLEKVTLGLYGRDFADWVRDTQNPTEILFRVAAETGIVLLPGKGFGAPHPSGRASLANLNEYQYAAIGRSLRGLAAELHGTFLKSGGRRDAAPQASPIAGTRTSKGEGPGEERGAGITSHAGMTKEEP</sequence>
<feature type="domain" description="Aminotransferase class I/classII large" evidence="9">
    <location>
        <begin position="191"/>
        <end position="507"/>
    </location>
</feature>
<gene>
    <name evidence="11" type="primary">aspC_2</name>
    <name evidence="10" type="ORF">APZ41_012125</name>
    <name evidence="11" type="ORF">NCTC13291_01932</name>
</gene>
<reference evidence="10 12" key="1">
    <citation type="submission" date="2016-12" db="EMBL/GenBank/DDBJ databases">
        <title>Draft genome sequence of Roseomonas mucosa strain AU37, isolated from a peripheral intravenous catheter.</title>
        <authorList>
            <person name="Choudhury M.A."/>
            <person name="Sidjabat H.E."/>
            <person name="Wailan A.M."/>
            <person name="Zhang L."/>
            <person name="Marsh N.M."/>
            <person name="Rickard C.M."/>
            <person name="Davies M."/>
            <person name="Mcmillan D.J."/>
        </authorList>
    </citation>
    <scope>NUCLEOTIDE SEQUENCE [LARGE SCALE GENOMIC DNA]</scope>
    <source>
        <strain evidence="10 12">SAVE376</strain>
    </source>
</reference>
<evidence type="ECO:0000256" key="7">
    <source>
        <dbReference type="RuleBase" id="RU000481"/>
    </source>
</evidence>
<dbReference type="Proteomes" id="UP000054844">
    <property type="component" value="Unassembled WGS sequence"/>
</dbReference>
<protein>
    <recommendedName>
        <fullName evidence="7">Aminotransferase</fullName>
        <ecNumber evidence="7">2.6.1.-</ecNumber>
    </recommendedName>
</protein>
<evidence type="ECO:0000256" key="4">
    <source>
        <dbReference type="ARBA" id="ARBA00022679"/>
    </source>
</evidence>
<dbReference type="InterPro" id="IPR050596">
    <property type="entry name" value="AspAT/PAT-like"/>
</dbReference>
<dbReference type="EMBL" id="UGVN01000001">
    <property type="protein sequence ID" value="SUE40372.1"/>
    <property type="molecule type" value="Genomic_DNA"/>
</dbReference>
<dbReference type="EMBL" id="LLWF02000037">
    <property type="protein sequence ID" value="ONH82919.1"/>
    <property type="molecule type" value="Genomic_DNA"/>
</dbReference>
<evidence type="ECO:0000256" key="5">
    <source>
        <dbReference type="ARBA" id="ARBA00022898"/>
    </source>
</evidence>
<dbReference type="OrthoDB" id="9804407at2"/>
<evidence type="ECO:0000256" key="3">
    <source>
        <dbReference type="ARBA" id="ARBA00022576"/>
    </source>
</evidence>
<dbReference type="GO" id="GO:0030170">
    <property type="term" value="F:pyridoxal phosphate binding"/>
    <property type="evidence" value="ECO:0007669"/>
    <property type="project" value="InterPro"/>
</dbReference>
<evidence type="ECO:0000256" key="2">
    <source>
        <dbReference type="ARBA" id="ARBA00007441"/>
    </source>
</evidence>
<dbReference type="Proteomes" id="UP000254919">
    <property type="component" value="Unassembled WGS sequence"/>
</dbReference>
<dbReference type="Gene3D" id="3.40.640.10">
    <property type="entry name" value="Type I PLP-dependent aspartate aminotransferase-like (Major domain)"/>
    <property type="match status" value="1"/>
</dbReference>
<dbReference type="GeneID" id="99632984"/>
<evidence type="ECO:0000313" key="13">
    <source>
        <dbReference type="Proteomes" id="UP000254919"/>
    </source>
</evidence>
<name>A0A1S8D4P2_9PROT</name>